<dbReference type="InterPro" id="IPR057326">
    <property type="entry name" value="KR_dom"/>
</dbReference>
<dbReference type="InterPro" id="IPR049551">
    <property type="entry name" value="PKS_DH_C"/>
</dbReference>
<evidence type="ECO:0000313" key="9">
    <source>
        <dbReference type="Proteomes" id="UP001218218"/>
    </source>
</evidence>
<evidence type="ECO:0000256" key="5">
    <source>
        <dbReference type="PROSITE-ProRule" id="PRU01363"/>
    </source>
</evidence>
<dbReference type="Gene3D" id="3.40.50.1820">
    <property type="entry name" value="alpha/beta hydrolase"/>
    <property type="match status" value="1"/>
</dbReference>
<keyword evidence="3" id="KW-0808">Transferase</keyword>
<dbReference type="Pfam" id="PF14765">
    <property type="entry name" value="PS-DH"/>
    <property type="match status" value="1"/>
</dbReference>
<dbReference type="SUPFAM" id="SSF53474">
    <property type="entry name" value="alpha/beta-Hydrolases"/>
    <property type="match status" value="1"/>
</dbReference>
<gene>
    <name evidence="8" type="ORF">DFH08DRAFT_787573</name>
</gene>
<dbReference type="Gene3D" id="3.40.366.10">
    <property type="entry name" value="Malonyl-Coenzyme A Acyl Carrier Protein, domain 2"/>
    <property type="match status" value="1"/>
</dbReference>
<dbReference type="SUPFAM" id="SSF55048">
    <property type="entry name" value="Probable ACP-binding domain of malonyl-CoA ACP transacylase"/>
    <property type="match status" value="1"/>
</dbReference>
<dbReference type="InterPro" id="IPR049900">
    <property type="entry name" value="PKS_mFAS_DH"/>
</dbReference>
<dbReference type="GO" id="GO:0004315">
    <property type="term" value="F:3-oxoacyl-[acyl-carrier-protein] synthase activity"/>
    <property type="evidence" value="ECO:0007669"/>
    <property type="project" value="InterPro"/>
</dbReference>
<dbReference type="Gene3D" id="3.10.129.110">
    <property type="entry name" value="Polyketide synthase dehydratase"/>
    <property type="match status" value="1"/>
</dbReference>
<dbReference type="InterPro" id="IPR050091">
    <property type="entry name" value="PKS_NRPS_Biosynth_Enz"/>
</dbReference>
<comment type="caution">
    <text evidence="8">The sequence shown here is derived from an EMBL/GenBank/DDBJ whole genome shotgun (WGS) entry which is preliminary data.</text>
</comment>
<dbReference type="InterPro" id="IPR020841">
    <property type="entry name" value="PKS_Beta-ketoAc_synthase_dom"/>
</dbReference>
<dbReference type="InterPro" id="IPR036291">
    <property type="entry name" value="NAD(P)-bd_dom_sf"/>
</dbReference>
<dbReference type="PROSITE" id="PS52004">
    <property type="entry name" value="KS3_2"/>
    <property type="match status" value="1"/>
</dbReference>
<dbReference type="GO" id="GO:0004312">
    <property type="term" value="F:fatty acid synthase activity"/>
    <property type="evidence" value="ECO:0007669"/>
    <property type="project" value="TreeGrafter"/>
</dbReference>
<evidence type="ECO:0000256" key="2">
    <source>
        <dbReference type="ARBA" id="ARBA00022553"/>
    </source>
</evidence>
<evidence type="ECO:0000256" key="4">
    <source>
        <dbReference type="ARBA" id="ARBA00023268"/>
    </source>
</evidence>
<evidence type="ECO:0000259" key="6">
    <source>
        <dbReference type="PROSITE" id="PS52004"/>
    </source>
</evidence>
<dbReference type="Pfam" id="PF00975">
    <property type="entry name" value="Thioesterase"/>
    <property type="match status" value="1"/>
</dbReference>
<feature type="region of interest" description="C-terminal hotdog fold" evidence="5">
    <location>
        <begin position="1024"/>
        <end position="1173"/>
    </location>
</feature>
<feature type="active site" description="Proton acceptor; for dehydratase activity" evidence="5">
    <location>
        <position position="925"/>
    </location>
</feature>
<dbReference type="InterPro" id="IPR016039">
    <property type="entry name" value="Thiolase-like"/>
</dbReference>
<evidence type="ECO:0000256" key="1">
    <source>
        <dbReference type="ARBA" id="ARBA00022450"/>
    </source>
</evidence>
<dbReference type="Pfam" id="PF16197">
    <property type="entry name" value="KAsynt_C_assoc"/>
    <property type="match status" value="1"/>
</dbReference>
<sequence>MSDQKSNLEPIAIVGIYVELPSGTTEEHNLDHKSFFEFLLKKKQSYEKFPPSRFKNDICKGPTLGQVVTDIGSFLKDFADFDPVEFGIPSKDARAMAVSTRKLIEASFLALLDSGISYRGRNVGCYMSAVSFDGTTIAHADEYEPRGSFAGYPYMVANKVSYYLDLLGPSIPVDTACSSTMTAIHLGVQALRSGECESAVIGGCQLNHRLLDFIQYSQGGVLAPDGKCKPFDASANGFSRGEGVGAVVLKPLADALRDGDYIYASILGTAINSSGAAAPVSAPVAGAQMDAMQRAFSGTGRLPSEVDYIELHATGTAAGDPVEANWVGSTFGRRVDELLIGSVKGNIGHLEIMSFLASLSKVCSIIQSGIIPPTVNLETPNPAIRWLDYKMRAPVDSVPLKPCHHSGRALISMTSSGIGGSNGHIVLEGPPSRTSSVYLANPVESPFLMVAGGLSPNSTEATRDALIALMSENTPDLPAISTTYGRRARQMTWRSVAVCSATEKRTSFSPPHLAPRAKHPVVFVFSGQGPQHFQMGRQLFKQYSVFKESIERMDRVHKAFTGVSLMAETGLFADVSSAQPLPEIWPVHITLPALCMLQMALFDLLASLGIFPDIVLGHSAGETAMAYASGATSQAMALQLSIARGAALSACDGTGSMAAITCPFETANLLVHEALHEFPNGVLEISCYNTPEAVALSGTNNLIERVVALAEKHGIFARTLRTHLPAHSSLLDSCQPEYKNRLKEIFDAHPEEHRPKIHTYSTFTGALWDEPFSADYFWSNTRNPVLFSNAVTTLLQDAPDATFIEVGPHPVLGSYISTLGSSSTTVIAPMRRNKTPQDFYEAHTLLVAIGELITSGYNLVDFHSLNGTSPTKKISGPPYPFSKKQLPYYPESYDYLINRTRHPNGTLNDLNLGLNSLTHPMLAQHVIRDEPIMPATGYLEMAFEFGARYLWNTKFLNIMPLFPDRILRVQVAAEGHLWTVRSWPSITEGTDARAPRIHAQGYMAKTHVSNNYTTVDLNAIRNRSQPVDMKGFYQRMLYFAQYGGVYQRVTGCYVTDSEGLIRVRSSEDDLVDAGKYHLHPVVLDSCLHALVHPVFTRNQDNTVYYLPASVEAVTLHESFMNRRLPPTVYGYARMCNWAPDSMTWDVAITNESGARICTLTGLRMGLHETGLYTPAPSRFGLIYQAMGNQQRKELVHLDQSPDDTLEICLEKFRNALNAIAAVDRKQVARIFLVCAGMKLLPTPAVKSLHLRYTFGSDMSDMLDFASAHNSRVRFDPHRGTGAPEPAFDIIVVFGIMPHFGKPSLIETSSDLLQYGGYLIMGNTLSDVSSGVIWSETALRACFSRVELHKDSARAAIFWLEAQKSSLPIFPRVVPNEKTADIAPPNLAVIHFDANQILQHQPSIQALENVPQSALWISATGVPHNAAVLGFSRSLRREMHSTRVYLVVFDPIWAPEARLRVIQELSNIPGIEREVFVNHEGHITVPRIIHRPFTPDKRRLDLERPWTVKENNLLQRPPPPVQNGYVLVRITHLSFPSAGLRGFFGLVVKSASTIWSHDTPVVGVVENQISNYVLVHEGEITVARENGQLYATLAIPLVVIAMTVGIEAIRAPLRLTGRQFLITNGDTTMGRCLTKLLVNMGITPTTTSEKPCDMSADSAIRQSQFILSGCSDKYDVELVQSKMRPDAVATWWNISMSQQLESNRWFVGDTLREVERLALTALDIDIVAPTPGEHLAAFVDTNDVQTSIFLFDAEKTYLLIGGIGSLGLHIAWWMYQNGAREIILTSRSGEASLARAKNVPAIRLLTYLRGIPGLNIRLVECDAASPVATSELIGTFPFPLAGCILLSASFSDGVFATHTESTFFTPFPPKEGAFRALEKSVTIQTLDFVVALSSVTGLFGSPGQSNYSAANTALEGLLRPYPNALSIVAPAILDTAHLTSQKDLAHDARYKTWTAWGMTARQLCDYLKDGILSLYGGTSDQIYIPQFDWEELQVRLGASPMFHHLLRTQKSEATPSVETSSTASSIRQMIIRTLDVEESDFFPEIPLTSYGLDSLSAGRLSFLLKPHLAVTQLQLLADMTFDDLCGRIQSTPVASIEPGAARPHFDWHSLHQPGQTVVRLVDGEGIPLIVVHGASGNVVAFMPLQERFNSALWAIQTTPETPMDSIEAMAEFYFQQIKLSQPVGPYRLAGYSGCSLLAFHLARWFEDHGDHIVQFVMLDHFPMLYVSPMFCIDEETTAKREASKMLTEQALLPLLDLYRDHGRPGIADELMDAFKGLEVRDFIKDYYRVLVKIVTMTARFLLDGLGDDVESHEREEALKTWLRELKAPITHVVALRGMRRGLPGTEWEDLGCRACFEGAKILFIDAGHFDMFENDEVVDQLQYGW</sequence>
<evidence type="ECO:0008006" key="10">
    <source>
        <dbReference type="Google" id="ProtNLM"/>
    </source>
</evidence>
<feature type="active site" description="Proton donor; for dehydratase activity" evidence="5">
    <location>
        <position position="1084"/>
    </location>
</feature>
<feature type="domain" description="PKS/mFAS DH" evidence="7">
    <location>
        <begin position="893"/>
        <end position="1173"/>
    </location>
</feature>
<feature type="domain" description="Ketosynthase family 3 (KS3)" evidence="6">
    <location>
        <begin position="8"/>
        <end position="429"/>
    </location>
</feature>
<dbReference type="InterPro" id="IPR014030">
    <property type="entry name" value="Ketoacyl_synth_N"/>
</dbReference>
<evidence type="ECO:0000256" key="3">
    <source>
        <dbReference type="ARBA" id="ARBA00022679"/>
    </source>
</evidence>
<name>A0AAD6ZJ64_9AGAR</name>
<dbReference type="InterPro" id="IPR001031">
    <property type="entry name" value="Thioesterase"/>
</dbReference>
<dbReference type="EMBL" id="JARIHO010000044">
    <property type="protein sequence ID" value="KAJ7325468.1"/>
    <property type="molecule type" value="Genomic_DNA"/>
</dbReference>
<dbReference type="Pfam" id="PF00698">
    <property type="entry name" value="Acyl_transf_1"/>
    <property type="match status" value="1"/>
</dbReference>
<dbReference type="InterPro" id="IPR029058">
    <property type="entry name" value="AB_hydrolase_fold"/>
</dbReference>
<proteinExistence type="predicted"/>
<keyword evidence="1" id="KW-0596">Phosphopantetheine</keyword>
<dbReference type="Pfam" id="PF00109">
    <property type="entry name" value="ketoacyl-synt"/>
    <property type="match status" value="1"/>
</dbReference>
<dbReference type="GO" id="GO:0006633">
    <property type="term" value="P:fatty acid biosynthetic process"/>
    <property type="evidence" value="ECO:0007669"/>
    <property type="project" value="InterPro"/>
</dbReference>
<dbReference type="SUPFAM" id="SSF52151">
    <property type="entry name" value="FabD/lysophospholipase-like"/>
    <property type="match status" value="1"/>
</dbReference>
<dbReference type="GO" id="GO:0044550">
    <property type="term" value="P:secondary metabolite biosynthetic process"/>
    <property type="evidence" value="ECO:0007669"/>
    <property type="project" value="UniProtKB-ARBA"/>
</dbReference>
<evidence type="ECO:0000259" key="7">
    <source>
        <dbReference type="PROSITE" id="PS52019"/>
    </source>
</evidence>
<dbReference type="Gene3D" id="3.40.47.10">
    <property type="match status" value="1"/>
</dbReference>
<dbReference type="InterPro" id="IPR013968">
    <property type="entry name" value="PKS_KR"/>
</dbReference>
<dbReference type="InterPro" id="IPR001227">
    <property type="entry name" value="Ac_transferase_dom_sf"/>
</dbReference>
<evidence type="ECO:0000313" key="8">
    <source>
        <dbReference type="EMBL" id="KAJ7325468.1"/>
    </source>
</evidence>
<dbReference type="SMART" id="SM00825">
    <property type="entry name" value="PKS_KS"/>
    <property type="match status" value="1"/>
</dbReference>
<dbReference type="Gene3D" id="3.40.50.720">
    <property type="entry name" value="NAD(P)-binding Rossmann-like Domain"/>
    <property type="match status" value="1"/>
</dbReference>
<dbReference type="SMART" id="SM00822">
    <property type="entry name" value="PKS_KR"/>
    <property type="match status" value="1"/>
</dbReference>
<keyword evidence="4" id="KW-0511">Multifunctional enzyme</keyword>
<keyword evidence="9" id="KW-1185">Reference proteome</keyword>
<dbReference type="InterPro" id="IPR018201">
    <property type="entry name" value="Ketoacyl_synth_AS"/>
</dbReference>
<reference evidence="8" key="1">
    <citation type="submission" date="2023-03" db="EMBL/GenBank/DDBJ databases">
        <title>Massive genome expansion in bonnet fungi (Mycena s.s.) driven by repeated elements and novel gene families across ecological guilds.</title>
        <authorList>
            <consortium name="Lawrence Berkeley National Laboratory"/>
            <person name="Harder C.B."/>
            <person name="Miyauchi S."/>
            <person name="Viragh M."/>
            <person name="Kuo A."/>
            <person name="Thoen E."/>
            <person name="Andreopoulos B."/>
            <person name="Lu D."/>
            <person name="Skrede I."/>
            <person name="Drula E."/>
            <person name="Henrissat B."/>
            <person name="Morin E."/>
            <person name="Kohler A."/>
            <person name="Barry K."/>
            <person name="LaButti K."/>
            <person name="Morin E."/>
            <person name="Salamov A."/>
            <person name="Lipzen A."/>
            <person name="Mereny Z."/>
            <person name="Hegedus B."/>
            <person name="Baldrian P."/>
            <person name="Stursova M."/>
            <person name="Weitz H."/>
            <person name="Taylor A."/>
            <person name="Grigoriev I.V."/>
            <person name="Nagy L.G."/>
            <person name="Martin F."/>
            <person name="Kauserud H."/>
        </authorList>
    </citation>
    <scope>NUCLEOTIDE SEQUENCE</scope>
    <source>
        <strain evidence="8">CBHHK002</strain>
    </source>
</reference>
<dbReference type="Proteomes" id="UP001218218">
    <property type="component" value="Unassembled WGS sequence"/>
</dbReference>
<dbReference type="InterPro" id="IPR016036">
    <property type="entry name" value="Malonyl_transacylase_ACP-bd"/>
</dbReference>
<dbReference type="SMART" id="SM00827">
    <property type="entry name" value="PKS_AT"/>
    <property type="match status" value="1"/>
</dbReference>
<dbReference type="SUPFAM" id="SSF53901">
    <property type="entry name" value="Thiolase-like"/>
    <property type="match status" value="1"/>
</dbReference>
<dbReference type="Gene3D" id="3.30.70.3290">
    <property type="match status" value="1"/>
</dbReference>
<dbReference type="PROSITE" id="PS52019">
    <property type="entry name" value="PKS_MFAS_DH"/>
    <property type="match status" value="1"/>
</dbReference>
<dbReference type="InterPro" id="IPR014031">
    <property type="entry name" value="Ketoacyl_synth_C"/>
</dbReference>
<dbReference type="InterPro" id="IPR020807">
    <property type="entry name" value="PKS_DH"/>
</dbReference>
<dbReference type="InterPro" id="IPR014043">
    <property type="entry name" value="Acyl_transferase_dom"/>
</dbReference>
<dbReference type="CDD" id="cd00833">
    <property type="entry name" value="PKS"/>
    <property type="match status" value="1"/>
</dbReference>
<dbReference type="InterPro" id="IPR042104">
    <property type="entry name" value="PKS_dehydratase_sf"/>
</dbReference>
<organism evidence="8 9">
    <name type="scientific">Mycena albidolilacea</name>
    <dbReference type="NCBI Taxonomy" id="1033008"/>
    <lineage>
        <taxon>Eukaryota</taxon>
        <taxon>Fungi</taxon>
        <taxon>Dikarya</taxon>
        <taxon>Basidiomycota</taxon>
        <taxon>Agaricomycotina</taxon>
        <taxon>Agaricomycetes</taxon>
        <taxon>Agaricomycetidae</taxon>
        <taxon>Agaricales</taxon>
        <taxon>Marasmiineae</taxon>
        <taxon>Mycenaceae</taxon>
        <taxon>Mycena</taxon>
    </lineage>
</organism>
<dbReference type="PANTHER" id="PTHR43775:SF37">
    <property type="entry name" value="SI:DKEY-61P9.11"/>
    <property type="match status" value="1"/>
</dbReference>
<dbReference type="InterPro" id="IPR032821">
    <property type="entry name" value="PKS_assoc"/>
</dbReference>
<dbReference type="PANTHER" id="PTHR43775">
    <property type="entry name" value="FATTY ACID SYNTHASE"/>
    <property type="match status" value="1"/>
</dbReference>
<dbReference type="SUPFAM" id="SSF51735">
    <property type="entry name" value="NAD(P)-binding Rossmann-fold domains"/>
    <property type="match status" value="1"/>
</dbReference>
<dbReference type="Pfam" id="PF08659">
    <property type="entry name" value="KR"/>
    <property type="match status" value="1"/>
</dbReference>
<dbReference type="InterPro" id="IPR016035">
    <property type="entry name" value="Acyl_Trfase/lysoPLipase"/>
</dbReference>
<dbReference type="PROSITE" id="PS00606">
    <property type="entry name" value="KS3_1"/>
    <property type="match status" value="1"/>
</dbReference>
<accession>A0AAD6ZJ64</accession>
<keyword evidence="2" id="KW-0597">Phosphoprotein</keyword>
<feature type="region of interest" description="N-terminal hotdog fold" evidence="5">
    <location>
        <begin position="893"/>
        <end position="1010"/>
    </location>
</feature>
<protein>
    <recommendedName>
        <fullName evidence="10">Polyketide synthase</fullName>
    </recommendedName>
</protein>
<dbReference type="SMART" id="SM00826">
    <property type="entry name" value="PKS_DH"/>
    <property type="match status" value="1"/>
</dbReference>
<dbReference type="Pfam" id="PF02801">
    <property type="entry name" value="Ketoacyl-synt_C"/>
    <property type="match status" value="1"/>
</dbReference>